<evidence type="ECO:0000313" key="3">
    <source>
        <dbReference type="Proteomes" id="UP000263642"/>
    </source>
</evidence>
<feature type="region of interest" description="Disordered" evidence="1">
    <location>
        <begin position="290"/>
        <end position="355"/>
    </location>
</feature>
<dbReference type="AlphaFoldDB" id="A0A3D3R9Y6"/>
<evidence type="ECO:0000313" key="2">
    <source>
        <dbReference type="EMBL" id="HCO25653.1"/>
    </source>
</evidence>
<evidence type="ECO:0000256" key="1">
    <source>
        <dbReference type="SAM" id="MobiDB-lite"/>
    </source>
</evidence>
<reference evidence="2 3" key="1">
    <citation type="journal article" date="2018" name="Nat. Biotechnol.">
        <title>A standardized bacterial taxonomy based on genome phylogeny substantially revises the tree of life.</title>
        <authorList>
            <person name="Parks D.H."/>
            <person name="Chuvochina M."/>
            <person name="Waite D.W."/>
            <person name="Rinke C."/>
            <person name="Skarshewski A."/>
            <person name="Chaumeil P.A."/>
            <person name="Hugenholtz P."/>
        </authorList>
    </citation>
    <scope>NUCLEOTIDE SEQUENCE [LARGE SCALE GENOMIC DNA]</scope>
    <source>
        <strain evidence="2">UBA9375</strain>
    </source>
</reference>
<accession>A0A3D3R9Y6</accession>
<organism evidence="2 3">
    <name type="scientific">Gimesia maris</name>
    <dbReference type="NCBI Taxonomy" id="122"/>
    <lineage>
        <taxon>Bacteria</taxon>
        <taxon>Pseudomonadati</taxon>
        <taxon>Planctomycetota</taxon>
        <taxon>Planctomycetia</taxon>
        <taxon>Planctomycetales</taxon>
        <taxon>Planctomycetaceae</taxon>
        <taxon>Gimesia</taxon>
    </lineage>
</organism>
<comment type="caution">
    <text evidence="2">The sequence shown here is derived from an EMBL/GenBank/DDBJ whole genome shotgun (WGS) entry which is preliminary data.</text>
</comment>
<dbReference type="EMBL" id="DQAY01000133">
    <property type="protein sequence ID" value="HCO25653.1"/>
    <property type="molecule type" value="Genomic_DNA"/>
</dbReference>
<protein>
    <submittedName>
        <fullName evidence="2">Uncharacterized protein</fullName>
    </submittedName>
</protein>
<feature type="compositionally biased region" description="Basic and acidic residues" evidence="1">
    <location>
        <begin position="313"/>
        <end position="330"/>
    </location>
</feature>
<name>A0A3D3R9Y6_9PLAN</name>
<dbReference type="Proteomes" id="UP000263642">
    <property type="component" value="Unassembled WGS sequence"/>
</dbReference>
<proteinExistence type="predicted"/>
<sequence length="380" mass="41777">MKVSPKSTRITGSFLLCRGGFALLALTCLVPVSSYGQTPIPVPLPIKEPVEKQTGNEVTVLYAAPTSAELKSQLESWVADQKVKDPSQLKAIASQLVKLESALSAEEKLDIAIRIFSNIDRQTADLVRSNQFSDSVPQFSSPPLLTEGKAETFYLANLRYFIARNLTQFRLVDPALDIFNSINPEPLIDPAGYLFYKAVCEHRLLQKEACEKTLDQLLNRTQDVPERFTQVAVLMQADLASLKEESLDEISRKMSDVERRLELGNSGKKVQKVEDEIIASLDKLIKKMEDQSKNSPSAGAGGGNSKTPAAGADESRVKGEVAPGEVDKKKLSNNGGWGQLPPKKQASAKNIINRNFPSHYRKAIEKYFKKLAAEKASSGK</sequence>
<gene>
    <name evidence="2" type="ORF">DIT97_22490</name>
</gene>